<evidence type="ECO:0000313" key="1">
    <source>
        <dbReference type="EMBL" id="PSB48819.1"/>
    </source>
</evidence>
<dbReference type="RefSeq" id="WP_106310726.1">
    <property type="nucleotide sequence ID" value="NZ_PVWO01000436.1"/>
</dbReference>
<gene>
    <name evidence="1" type="ORF">C7B77_23700</name>
</gene>
<evidence type="ECO:0000313" key="2">
    <source>
        <dbReference type="Proteomes" id="UP000238937"/>
    </source>
</evidence>
<dbReference type="Gene3D" id="1.10.1070.20">
    <property type="match status" value="1"/>
</dbReference>
<dbReference type="Proteomes" id="UP000238937">
    <property type="component" value="Unassembled WGS sequence"/>
</dbReference>
<dbReference type="OrthoDB" id="9812605at2"/>
<keyword evidence="2" id="KW-1185">Reference proteome</keyword>
<evidence type="ECO:0008006" key="3">
    <source>
        <dbReference type="Google" id="ProtNLM"/>
    </source>
</evidence>
<organism evidence="1 2">
    <name type="scientific">Chamaesiphon polymorphus CCALA 037</name>
    <dbReference type="NCBI Taxonomy" id="2107692"/>
    <lineage>
        <taxon>Bacteria</taxon>
        <taxon>Bacillati</taxon>
        <taxon>Cyanobacteriota</taxon>
        <taxon>Cyanophyceae</taxon>
        <taxon>Gomontiellales</taxon>
        <taxon>Chamaesiphonaceae</taxon>
        <taxon>Chamaesiphon</taxon>
    </lineage>
</organism>
<dbReference type="EMBL" id="PVWO01000436">
    <property type="protein sequence ID" value="PSB48819.1"/>
    <property type="molecule type" value="Genomic_DNA"/>
</dbReference>
<accession>A0A2T1FV25</accession>
<proteinExistence type="predicted"/>
<comment type="caution">
    <text evidence="1">The sequence shown here is derived from an EMBL/GenBank/DDBJ whole genome shotgun (WGS) entry which is preliminary data.</text>
</comment>
<sequence length="314" mass="35966">MVRSKFPNYRLELRDDIQIDDEDDGRFIKYWVNKTQLGRCLFKSAFPFSSSPVRVRMDWREKVACELGKLIGLPVARTELAILSLETAKVLQGSISVDYNFQGREVISLRSFLSKVDPNYDNAYSEDYIDGYNVQSAIEQLRTHRVGLPPDWQQIEGTQDAADVLVGYLMFDCWLSATDRHDENIEIAIDANGYYLCPSFDHGDCLGTKLSPQQLQIRDFDSPRLTESCWWEEEEISTTRAFEIGANLAPIAANAWKRQLDRITIEEIEGIFGQIPDELIDSAEADFAIELLDYNRQRIMSIDISLSNTKSDLH</sequence>
<name>A0A2T1FV25_9CYAN</name>
<reference evidence="1 2" key="1">
    <citation type="submission" date="2018-03" db="EMBL/GenBank/DDBJ databases">
        <title>The ancient ancestry and fast evolution of plastids.</title>
        <authorList>
            <person name="Moore K.R."/>
            <person name="Magnabosco C."/>
            <person name="Momper L."/>
            <person name="Gold D.A."/>
            <person name="Bosak T."/>
            <person name="Fournier G.P."/>
        </authorList>
    </citation>
    <scope>NUCLEOTIDE SEQUENCE [LARGE SCALE GENOMIC DNA]</scope>
    <source>
        <strain evidence="1 2">CCALA 037</strain>
    </source>
</reference>
<dbReference type="AlphaFoldDB" id="A0A2T1FV25"/>
<protein>
    <recommendedName>
        <fullName evidence="3">HipA-like C-terminal domain-containing protein</fullName>
    </recommendedName>
</protein>